<comment type="caution">
    <text evidence="3">The sequence shown here is derived from an EMBL/GenBank/DDBJ whole genome shotgun (WGS) entry which is preliminary data.</text>
</comment>
<name>A0ABR2W9H9_9FUNG</name>
<evidence type="ECO:0000313" key="4">
    <source>
        <dbReference type="Proteomes" id="UP001479436"/>
    </source>
</evidence>
<dbReference type="SUPFAM" id="SSF82153">
    <property type="entry name" value="FAS1 domain"/>
    <property type="match status" value="2"/>
</dbReference>
<dbReference type="Pfam" id="PF02469">
    <property type="entry name" value="Fasciclin"/>
    <property type="match status" value="2"/>
</dbReference>
<accession>A0ABR2W9H9</accession>
<organism evidence="3 4">
    <name type="scientific">Basidiobolus ranarum</name>
    <dbReference type="NCBI Taxonomy" id="34480"/>
    <lineage>
        <taxon>Eukaryota</taxon>
        <taxon>Fungi</taxon>
        <taxon>Fungi incertae sedis</taxon>
        <taxon>Zoopagomycota</taxon>
        <taxon>Entomophthoromycotina</taxon>
        <taxon>Basidiobolomycetes</taxon>
        <taxon>Basidiobolales</taxon>
        <taxon>Basidiobolaceae</taxon>
        <taxon>Basidiobolus</taxon>
    </lineage>
</organism>
<feature type="signal peptide" evidence="1">
    <location>
        <begin position="1"/>
        <end position="21"/>
    </location>
</feature>
<dbReference type="Proteomes" id="UP001479436">
    <property type="component" value="Unassembled WGS sequence"/>
</dbReference>
<dbReference type="InterPro" id="IPR050904">
    <property type="entry name" value="Adhesion/Biosynth-related"/>
</dbReference>
<dbReference type="PANTHER" id="PTHR10900:SF77">
    <property type="entry name" value="FI19380P1"/>
    <property type="match status" value="1"/>
</dbReference>
<dbReference type="InterPro" id="IPR036378">
    <property type="entry name" value="FAS1_dom_sf"/>
</dbReference>
<feature type="chain" id="PRO_5046539745" description="FAS1 domain-containing protein" evidence="1">
    <location>
        <begin position="22"/>
        <end position="391"/>
    </location>
</feature>
<gene>
    <name evidence="3" type="ORF">K7432_001678</name>
</gene>
<dbReference type="SMART" id="SM00554">
    <property type="entry name" value="FAS1"/>
    <property type="match status" value="2"/>
</dbReference>
<evidence type="ECO:0000313" key="3">
    <source>
        <dbReference type="EMBL" id="KAK9727647.1"/>
    </source>
</evidence>
<evidence type="ECO:0000259" key="2">
    <source>
        <dbReference type="PROSITE" id="PS50213"/>
    </source>
</evidence>
<evidence type="ECO:0000256" key="1">
    <source>
        <dbReference type="SAM" id="SignalP"/>
    </source>
</evidence>
<keyword evidence="4" id="KW-1185">Reference proteome</keyword>
<feature type="domain" description="FAS1" evidence="2">
    <location>
        <begin position="51"/>
        <end position="198"/>
    </location>
</feature>
<dbReference type="PANTHER" id="PTHR10900">
    <property type="entry name" value="PERIOSTIN-RELATED"/>
    <property type="match status" value="1"/>
</dbReference>
<dbReference type="EMBL" id="JASJQH010006915">
    <property type="protein sequence ID" value="KAK9727647.1"/>
    <property type="molecule type" value="Genomic_DNA"/>
</dbReference>
<protein>
    <recommendedName>
        <fullName evidence="2">FAS1 domain-containing protein</fullName>
    </recommendedName>
</protein>
<dbReference type="InterPro" id="IPR000782">
    <property type="entry name" value="FAS1_domain"/>
</dbReference>
<keyword evidence="1" id="KW-0732">Signal</keyword>
<feature type="domain" description="FAS1" evidence="2">
    <location>
        <begin position="202"/>
        <end position="369"/>
    </location>
</feature>
<dbReference type="Gene3D" id="2.30.180.10">
    <property type="entry name" value="FAS1 domain"/>
    <property type="match status" value="2"/>
</dbReference>
<reference evidence="3 4" key="1">
    <citation type="submission" date="2023-04" db="EMBL/GenBank/DDBJ databases">
        <title>Genome of Basidiobolus ranarum AG-B5.</title>
        <authorList>
            <person name="Stajich J.E."/>
            <person name="Carter-House D."/>
            <person name="Gryganskyi A."/>
        </authorList>
    </citation>
    <scope>NUCLEOTIDE SEQUENCE [LARGE SCALE GENOMIC DNA]</scope>
    <source>
        <strain evidence="3 4">AG-B5</strain>
    </source>
</reference>
<sequence>MKGNFLRIWVVGLLIIPLISSQSLSKQSIFPETFKQLKTERKGKGKEDYRCNTLLDWLKKEPRFSKVSNFINTDKSLLKYLNDTKKQTTFFAPTNSAISKFFNENEESPDEERRAPKLRKALLKILKYHIVPGSFSTQTLKDTRVLKTMAKEHDLHGEYQRIRFSYDNQILKINEVVKVKEVDLRTSNGIIHVVQDLLTEPLSIADTLIEHPNKFTALNLALQNTGLNHLLKRNRGLTFLAPSNIAFRSLGCKNLKYLFSPHGEKDLEKIINHHISYKLAYSNDFKHFQYHSLREGNIPEHRELEREHKHKHKHTFRKSLPTLFGDKLRFEVTHAHSKSATLWVNRRSRVLYTDLISRNGVTHVIDRILIPHGLNISNDGWWDDSEYCMNE</sequence>
<proteinExistence type="predicted"/>
<dbReference type="PROSITE" id="PS50213">
    <property type="entry name" value="FAS1"/>
    <property type="match status" value="2"/>
</dbReference>